<name>A0ACB8QHU7_9AGAM</name>
<evidence type="ECO:0000313" key="2">
    <source>
        <dbReference type="Proteomes" id="UP000814128"/>
    </source>
</evidence>
<dbReference type="EMBL" id="MU273590">
    <property type="protein sequence ID" value="KAI0031180.1"/>
    <property type="molecule type" value="Genomic_DNA"/>
</dbReference>
<protein>
    <submittedName>
        <fullName evidence="1">Uncharacterized protein</fullName>
    </submittedName>
</protein>
<proteinExistence type="predicted"/>
<feature type="non-terminal residue" evidence="1">
    <location>
        <position position="92"/>
    </location>
</feature>
<accession>A0ACB8QHU7</accession>
<sequence>SASAWLPLIYETTVMGLTLYRTLPFVWQEPAAVIMNRLLREGLLYYAVIFSVTLTLTIMIPVAPQATKNITAQLELLLTVTMMSRITLDLKR</sequence>
<keyword evidence="2" id="KW-1185">Reference proteome</keyword>
<reference evidence="1" key="2">
    <citation type="journal article" date="2022" name="New Phytol.">
        <title>Evolutionary transition to the ectomycorrhizal habit in the genomes of a hyperdiverse lineage of mushroom-forming fungi.</title>
        <authorList>
            <person name="Looney B."/>
            <person name="Miyauchi S."/>
            <person name="Morin E."/>
            <person name="Drula E."/>
            <person name="Courty P.E."/>
            <person name="Kohler A."/>
            <person name="Kuo A."/>
            <person name="LaButti K."/>
            <person name="Pangilinan J."/>
            <person name="Lipzen A."/>
            <person name="Riley R."/>
            <person name="Andreopoulos W."/>
            <person name="He G."/>
            <person name="Johnson J."/>
            <person name="Nolan M."/>
            <person name="Tritt A."/>
            <person name="Barry K.W."/>
            <person name="Grigoriev I.V."/>
            <person name="Nagy L.G."/>
            <person name="Hibbett D."/>
            <person name="Henrissat B."/>
            <person name="Matheny P.B."/>
            <person name="Labbe J."/>
            <person name="Martin F.M."/>
        </authorList>
    </citation>
    <scope>NUCLEOTIDE SEQUENCE</scope>
    <source>
        <strain evidence="1">EC-137</strain>
    </source>
</reference>
<reference evidence="1" key="1">
    <citation type="submission" date="2021-02" db="EMBL/GenBank/DDBJ databases">
        <authorList>
            <consortium name="DOE Joint Genome Institute"/>
            <person name="Ahrendt S."/>
            <person name="Looney B.P."/>
            <person name="Miyauchi S."/>
            <person name="Morin E."/>
            <person name="Drula E."/>
            <person name="Courty P.E."/>
            <person name="Chicoki N."/>
            <person name="Fauchery L."/>
            <person name="Kohler A."/>
            <person name="Kuo A."/>
            <person name="Labutti K."/>
            <person name="Pangilinan J."/>
            <person name="Lipzen A."/>
            <person name="Riley R."/>
            <person name="Andreopoulos W."/>
            <person name="He G."/>
            <person name="Johnson J."/>
            <person name="Barry K.W."/>
            <person name="Grigoriev I.V."/>
            <person name="Nagy L."/>
            <person name="Hibbett D."/>
            <person name="Henrissat B."/>
            <person name="Matheny P.B."/>
            <person name="Labbe J."/>
            <person name="Martin F."/>
        </authorList>
    </citation>
    <scope>NUCLEOTIDE SEQUENCE</scope>
    <source>
        <strain evidence="1">EC-137</strain>
    </source>
</reference>
<organism evidence="1 2">
    <name type="scientific">Vararia minispora EC-137</name>
    <dbReference type="NCBI Taxonomy" id="1314806"/>
    <lineage>
        <taxon>Eukaryota</taxon>
        <taxon>Fungi</taxon>
        <taxon>Dikarya</taxon>
        <taxon>Basidiomycota</taxon>
        <taxon>Agaricomycotina</taxon>
        <taxon>Agaricomycetes</taxon>
        <taxon>Russulales</taxon>
        <taxon>Lachnocladiaceae</taxon>
        <taxon>Vararia</taxon>
    </lineage>
</organism>
<gene>
    <name evidence="1" type="ORF">K488DRAFT_8493</name>
</gene>
<dbReference type="Proteomes" id="UP000814128">
    <property type="component" value="Unassembled WGS sequence"/>
</dbReference>
<comment type="caution">
    <text evidence="1">The sequence shown here is derived from an EMBL/GenBank/DDBJ whole genome shotgun (WGS) entry which is preliminary data.</text>
</comment>
<feature type="non-terminal residue" evidence="1">
    <location>
        <position position="1"/>
    </location>
</feature>
<evidence type="ECO:0000313" key="1">
    <source>
        <dbReference type="EMBL" id="KAI0031180.1"/>
    </source>
</evidence>